<proteinExistence type="predicted"/>
<dbReference type="AlphaFoldDB" id="A0A0F4KZE1"/>
<dbReference type="Pfam" id="PF16729">
    <property type="entry name" value="DUF5067"/>
    <property type="match status" value="1"/>
</dbReference>
<reference evidence="5 6" key="1">
    <citation type="submission" date="2014-12" db="EMBL/GenBank/DDBJ databases">
        <title>Comparative genomics of the lactic acid bacteria isolated from the honey bee gut.</title>
        <authorList>
            <person name="Ellegaard K.M."/>
            <person name="Tamarit D."/>
            <person name="Javelind E."/>
            <person name="Olofsson T."/>
            <person name="Andersson S.G."/>
            <person name="Vasquez A."/>
        </authorList>
    </citation>
    <scope>NUCLEOTIDE SEQUENCE [LARGE SCALE GENOMIC DNA]</scope>
    <source>
        <strain evidence="5 6">Hon2</strain>
    </source>
</reference>
<sequence>MPNQNSRGQHQFKTRKNNINRQSPMPQGVNPNNQLQPGNNFNNYPQPVPTNYQGEIPESTAADNFVPANNTANHPVINPNAGQMPQTPANQTSYPPVNQPQQPNNSKFNTHQDQVPFSQPTVTMPVIKPHQYNAADGQTAKPPYPSNKQPQYQPTVNPNLQSPQQAKKTAVRFWKRPVVWIVIAIIVLAAVGIILFLLLQPPTKKDTSNSSRPVKTEKVTDSPDKALHAKKHPAKDVAKKQNSLQADKKALQPKAREWNNSGSYDDMKYDTDDFTIQLNNSSNGVKLIPDANNKPALFIEYTFTNKSKQPQKPADIVHQDIQLKQNDQALETTTPASDNHDAQDKLNAGQKEVAPGQKIDTAMIYTTKDTKNTISMYFMDLKTHQLLNTNQPFKL</sequence>
<gene>
    <name evidence="5" type="ORF">JG29_03730</name>
</gene>
<dbReference type="Gene3D" id="2.60.40.1240">
    <property type="match status" value="1"/>
</dbReference>
<evidence type="ECO:0000313" key="5">
    <source>
        <dbReference type="EMBL" id="KJY51324.1"/>
    </source>
</evidence>
<keyword evidence="1" id="KW-0732">Signal</keyword>
<evidence type="ECO:0000256" key="1">
    <source>
        <dbReference type="ARBA" id="ARBA00022729"/>
    </source>
</evidence>
<keyword evidence="3" id="KW-0812">Transmembrane</keyword>
<dbReference type="HOGENOM" id="CLU_697899_0_0_9"/>
<feature type="compositionally biased region" description="Low complexity" evidence="2">
    <location>
        <begin position="95"/>
        <end position="105"/>
    </location>
</feature>
<feature type="domain" description="DUF5067" evidence="4">
    <location>
        <begin position="254"/>
        <end position="379"/>
    </location>
</feature>
<keyword evidence="3" id="KW-1133">Transmembrane helix</keyword>
<feature type="compositionally biased region" description="Polar residues" evidence="2">
    <location>
        <begin position="146"/>
        <end position="163"/>
    </location>
</feature>
<keyword evidence="3" id="KW-0472">Membrane</keyword>
<keyword evidence="6" id="KW-1185">Reference proteome</keyword>
<evidence type="ECO:0000256" key="2">
    <source>
        <dbReference type="SAM" id="MobiDB-lite"/>
    </source>
</evidence>
<dbReference type="PATRIC" id="fig|1218508.4.peg.381"/>
<feature type="compositionally biased region" description="Basic and acidic residues" evidence="2">
    <location>
        <begin position="246"/>
        <end position="257"/>
    </location>
</feature>
<dbReference type="Proteomes" id="UP000033695">
    <property type="component" value="Unassembled WGS sequence"/>
</dbReference>
<dbReference type="OrthoDB" id="2323615at2"/>
<evidence type="ECO:0000313" key="6">
    <source>
        <dbReference type="Proteomes" id="UP000033695"/>
    </source>
</evidence>
<dbReference type="InterPro" id="IPR029050">
    <property type="entry name" value="Immunoprotect_excell_Ig-like"/>
</dbReference>
<dbReference type="EMBL" id="JXBZ01000002">
    <property type="protein sequence ID" value="KJY51324.1"/>
    <property type="molecule type" value="Genomic_DNA"/>
</dbReference>
<feature type="compositionally biased region" description="Basic and acidic residues" evidence="2">
    <location>
        <begin position="214"/>
        <end position="227"/>
    </location>
</feature>
<organism evidence="5 6">
    <name type="scientific">Bombilactobacillus mellis</name>
    <dbReference type="NCBI Taxonomy" id="1218508"/>
    <lineage>
        <taxon>Bacteria</taxon>
        <taxon>Bacillati</taxon>
        <taxon>Bacillota</taxon>
        <taxon>Bacilli</taxon>
        <taxon>Lactobacillales</taxon>
        <taxon>Lactobacillaceae</taxon>
        <taxon>Bombilactobacillus</taxon>
    </lineage>
</organism>
<feature type="compositionally biased region" description="Polar residues" evidence="2">
    <location>
        <begin position="80"/>
        <end position="94"/>
    </location>
</feature>
<feature type="region of interest" description="Disordered" evidence="2">
    <location>
        <begin position="1"/>
        <end position="113"/>
    </location>
</feature>
<evidence type="ECO:0000256" key="3">
    <source>
        <dbReference type="SAM" id="Phobius"/>
    </source>
</evidence>
<protein>
    <recommendedName>
        <fullName evidence="4">DUF5067 domain-containing protein</fullName>
    </recommendedName>
</protein>
<feature type="region of interest" description="Disordered" evidence="2">
    <location>
        <begin position="204"/>
        <end position="264"/>
    </location>
</feature>
<feature type="region of interest" description="Disordered" evidence="2">
    <location>
        <begin position="134"/>
        <end position="163"/>
    </location>
</feature>
<name>A0A0F4KZE1_9LACO</name>
<evidence type="ECO:0000259" key="4">
    <source>
        <dbReference type="Pfam" id="PF16729"/>
    </source>
</evidence>
<feature type="compositionally biased region" description="Low complexity" evidence="2">
    <location>
        <begin position="26"/>
        <end position="43"/>
    </location>
</feature>
<feature type="transmembrane region" description="Helical" evidence="3">
    <location>
        <begin position="178"/>
        <end position="199"/>
    </location>
</feature>
<dbReference type="RefSeq" id="WP_045922262.1">
    <property type="nucleotide sequence ID" value="NZ_JBHTHW010000004.1"/>
</dbReference>
<dbReference type="InterPro" id="IPR031989">
    <property type="entry name" value="DUF5067"/>
</dbReference>
<accession>A0A0F4KZE1</accession>
<comment type="caution">
    <text evidence="5">The sequence shown here is derived from an EMBL/GenBank/DDBJ whole genome shotgun (WGS) entry which is preliminary data.</text>
</comment>